<dbReference type="EMBL" id="CP001804">
    <property type="protein sequence ID" value="ACY19120.1"/>
    <property type="molecule type" value="Genomic_DNA"/>
</dbReference>
<dbReference type="eggNOG" id="ENOG50319C5">
    <property type="taxonomic scope" value="Bacteria"/>
</dbReference>
<gene>
    <name evidence="1" type="ordered locus">Hoch_6654</name>
</gene>
<accession>D0LSY4</accession>
<dbReference type="AlphaFoldDB" id="D0LSY4"/>
<protein>
    <submittedName>
        <fullName evidence="1">Uncharacterized protein</fullName>
    </submittedName>
</protein>
<sequence length="340" mass="37008">MVQPRRYIWSEYVPYETLRQRALLEMLRARAIAPLIAVTPPLLGGIASVVRACRDADVTVGVWPMLDDVDGRWASAVNAARFCGFARDLLVTLERADALPDALAIDLEPPIERMRHLLGGRLIPPPPGRGSDAASRYRALVAELAARGIEVFAAAVPPAIFHRASTRRGWQEFLETPLDEIPFARVSAMLYSTLAEGYSRGVIQRADARALLALFAGEARRHLGTRTSISLGCVGTGALGDERVFRSVAELADDVAIARAAGADDIALFNLDGALARPPTEAWLDALVHTPAAGALPPITWRARLLARALGAVGIGASLTLRPPARLSKWRWQRRERERE</sequence>
<dbReference type="KEGG" id="hoh:Hoch_6654"/>
<reference evidence="1 2" key="1">
    <citation type="journal article" date="2010" name="Stand. Genomic Sci.">
        <title>Complete genome sequence of Haliangium ochraceum type strain (SMP-2).</title>
        <authorList>
            <consortium name="US DOE Joint Genome Institute (JGI-PGF)"/>
            <person name="Ivanova N."/>
            <person name="Daum C."/>
            <person name="Lang E."/>
            <person name="Abt B."/>
            <person name="Kopitz M."/>
            <person name="Saunders E."/>
            <person name="Lapidus A."/>
            <person name="Lucas S."/>
            <person name="Glavina Del Rio T."/>
            <person name="Nolan M."/>
            <person name="Tice H."/>
            <person name="Copeland A."/>
            <person name="Cheng J.F."/>
            <person name="Chen F."/>
            <person name="Bruce D."/>
            <person name="Goodwin L."/>
            <person name="Pitluck S."/>
            <person name="Mavromatis K."/>
            <person name="Pati A."/>
            <person name="Mikhailova N."/>
            <person name="Chen A."/>
            <person name="Palaniappan K."/>
            <person name="Land M."/>
            <person name="Hauser L."/>
            <person name="Chang Y.J."/>
            <person name="Jeffries C.D."/>
            <person name="Detter J.C."/>
            <person name="Brettin T."/>
            <person name="Rohde M."/>
            <person name="Goker M."/>
            <person name="Bristow J."/>
            <person name="Markowitz V."/>
            <person name="Eisen J.A."/>
            <person name="Hugenholtz P."/>
            <person name="Kyrpides N.C."/>
            <person name="Klenk H.P."/>
        </authorList>
    </citation>
    <scope>NUCLEOTIDE SEQUENCE [LARGE SCALE GENOMIC DNA]</scope>
    <source>
        <strain evidence="2">DSM 14365 / CIP 107738 / JCM 11303 / AJ 13395 / SMP-2</strain>
    </source>
</reference>
<dbReference type="Proteomes" id="UP000001880">
    <property type="component" value="Chromosome"/>
</dbReference>
<dbReference type="RefSeq" id="WP_012831712.1">
    <property type="nucleotide sequence ID" value="NC_013440.1"/>
</dbReference>
<keyword evidence="2" id="KW-1185">Reference proteome</keyword>
<evidence type="ECO:0000313" key="1">
    <source>
        <dbReference type="EMBL" id="ACY19120.1"/>
    </source>
</evidence>
<dbReference type="OrthoDB" id="5508020at2"/>
<evidence type="ECO:0000313" key="2">
    <source>
        <dbReference type="Proteomes" id="UP000001880"/>
    </source>
</evidence>
<dbReference type="HOGENOM" id="CLU_826113_0_0_7"/>
<proteinExistence type="predicted"/>
<organism evidence="1 2">
    <name type="scientific">Haliangium ochraceum (strain DSM 14365 / JCM 11303 / SMP-2)</name>
    <dbReference type="NCBI Taxonomy" id="502025"/>
    <lineage>
        <taxon>Bacteria</taxon>
        <taxon>Pseudomonadati</taxon>
        <taxon>Myxococcota</taxon>
        <taxon>Polyangia</taxon>
        <taxon>Haliangiales</taxon>
        <taxon>Kofleriaceae</taxon>
        <taxon>Haliangium</taxon>
    </lineage>
</organism>
<name>D0LSY4_HALO1</name>